<reference evidence="3" key="1">
    <citation type="journal article" date="2021" name="BMC Genomics">
        <title>Chromosome-level genome assembly and manually-curated proteome of model necrotroph Parastagonospora nodorum Sn15 reveals a genome-wide trove of candidate effector homologs, and redundancy of virulence-related functions within an accessory chromosome.</title>
        <authorList>
            <person name="Bertazzoni S."/>
            <person name="Jones D.A.B."/>
            <person name="Phan H.T."/>
            <person name="Tan K.-C."/>
            <person name="Hane J.K."/>
        </authorList>
    </citation>
    <scope>NUCLEOTIDE SEQUENCE [LARGE SCALE GENOMIC DNA]</scope>
    <source>
        <strain evidence="3">SN15 / ATCC MYA-4574 / FGSC 10173)</strain>
    </source>
</reference>
<dbReference type="VEuPathDB" id="FungiDB:JI435_150760"/>
<keyword evidence="3" id="KW-1185">Reference proteome</keyword>
<gene>
    <name evidence="2" type="ORF">JI435_150760</name>
</gene>
<evidence type="ECO:0000313" key="2">
    <source>
        <dbReference type="EMBL" id="QRC99591.1"/>
    </source>
</evidence>
<proteinExistence type="predicted"/>
<dbReference type="AlphaFoldDB" id="A0A7U2F6V7"/>
<sequence length="473" mass="53975">MSGAEPVGIIGLFLAWKGIVDFGKVINKLREDDTREREVMYVGLQTSQMALADWGRHWEYDKTDGRFVRLEPARKDLINRIIMQLEASRLEAVRKLSKYHESEEKSSMTTATRESRLSRMTGKLVSKAKGGKEKTQWLMGDDTFIAKLVEETDTQYSRLLQLTSVSNAFLYMHYDSFFDATKLGSRMASLEDLVKAHIKSQVRTNDQDIVATASPQTDSIDQQTLAAYATDTITSSIQRERVRDSIERSLYHHGDSRVSETIADWWNEKSCSNILLIEFPDDAESETATAACALLYYLTDCHKLIFMFEEPRAKEPIKQLLEMVKMFIHSLLSLQRHDGHSNESVSIDTNDLDPEIENTSKLEMLITTFHELLRRVTESSKRRILLIVDGLDANPMDDNDGFVRLVCLFVSGLNDICKICKADSGAIFNPFFAHQGHGMRLYNSMRDTDVIDLTDYDFREGCLRDELASALYH</sequence>
<accession>A0A7U2F6V7</accession>
<evidence type="ECO:0000259" key="1">
    <source>
        <dbReference type="Pfam" id="PF14479"/>
    </source>
</evidence>
<dbReference type="Pfam" id="PF14479">
    <property type="entry name" value="HeLo"/>
    <property type="match status" value="1"/>
</dbReference>
<name>A0A7U2F6V7_PHANO</name>
<dbReference type="OrthoDB" id="5220961at2759"/>
<protein>
    <recommendedName>
        <fullName evidence="1">Prion-inhibition and propagation HeLo domain-containing protein</fullName>
    </recommendedName>
</protein>
<dbReference type="InterPro" id="IPR038305">
    <property type="entry name" value="HeLo_sf"/>
</dbReference>
<feature type="domain" description="Prion-inhibition and propagation HeLo" evidence="1">
    <location>
        <begin position="7"/>
        <end position="166"/>
    </location>
</feature>
<dbReference type="Proteomes" id="UP000663193">
    <property type="component" value="Chromosome 10"/>
</dbReference>
<organism evidence="2 3">
    <name type="scientific">Phaeosphaeria nodorum (strain SN15 / ATCC MYA-4574 / FGSC 10173)</name>
    <name type="common">Glume blotch fungus</name>
    <name type="synonym">Parastagonospora nodorum</name>
    <dbReference type="NCBI Taxonomy" id="321614"/>
    <lineage>
        <taxon>Eukaryota</taxon>
        <taxon>Fungi</taxon>
        <taxon>Dikarya</taxon>
        <taxon>Ascomycota</taxon>
        <taxon>Pezizomycotina</taxon>
        <taxon>Dothideomycetes</taxon>
        <taxon>Pleosporomycetidae</taxon>
        <taxon>Pleosporales</taxon>
        <taxon>Pleosporineae</taxon>
        <taxon>Phaeosphaeriaceae</taxon>
        <taxon>Parastagonospora</taxon>
    </lineage>
</organism>
<dbReference type="InterPro" id="IPR029498">
    <property type="entry name" value="HeLo_dom"/>
</dbReference>
<dbReference type="EMBL" id="CP069032">
    <property type="protein sequence ID" value="QRC99591.1"/>
    <property type="molecule type" value="Genomic_DNA"/>
</dbReference>
<dbReference type="Gene3D" id="1.20.120.1020">
    <property type="entry name" value="Prion-inhibition and propagation, HeLo domain"/>
    <property type="match status" value="1"/>
</dbReference>
<dbReference type="RefSeq" id="XP_001805240.1">
    <property type="nucleotide sequence ID" value="XM_001805188.1"/>
</dbReference>
<dbReference type="KEGG" id="pno:SNOG_15076"/>
<evidence type="ECO:0000313" key="3">
    <source>
        <dbReference type="Proteomes" id="UP000663193"/>
    </source>
</evidence>